<accession>A0A2R3IUZ8</accession>
<dbReference type="RefSeq" id="WP_058148070.1">
    <property type="nucleotide sequence ID" value="NZ_CP027169.1"/>
</dbReference>
<organism evidence="1 2">
    <name type="scientific">Pseudomonas paraeruginosa</name>
    <dbReference type="NCBI Taxonomy" id="2994495"/>
    <lineage>
        <taxon>Bacteria</taxon>
        <taxon>Pseudomonadati</taxon>
        <taxon>Pseudomonadota</taxon>
        <taxon>Gammaproteobacteria</taxon>
        <taxon>Pseudomonadales</taxon>
        <taxon>Pseudomonadaceae</taxon>
        <taxon>Pseudomonas</taxon>
    </lineage>
</organism>
<gene>
    <name evidence="1" type="ORF">CSB93_4814</name>
</gene>
<name>A0A2R3IUZ8_9PSED</name>
<dbReference type="EMBL" id="CP027169">
    <property type="protein sequence ID" value="AVK05755.1"/>
    <property type="molecule type" value="Genomic_DNA"/>
</dbReference>
<keyword evidence="2" id="KW-1185">Reference proteome</keyword>
<dbReference type="AlphaFoldDB" id="A0A2R3IUZ8"/>
<sequence length="88" mass="9887">MSKLIGWRTENYLWETSDPSVARNWEPNIGVLPIFEGDPNTKLQGVGPEWMQSADAFIERLNSAGWRAHADSQHDGARAMFNELKATA</sequence>
<proteinExistence type="predicted"/>
<reference evidence="1 2" key="1">
    <citation type="submission" date="2018-02" db="EMBL/GenBank/DDBJ databases">
        <title>FDA/CDC Antimicrobial Resistant Isolate Bank Genome Sequencing.</title>
        <authorList>
            <person name="Benahmed F.H."/>
            <person name="Lutgring J.D."/>
            <person name="Yoo B."/>
            <person name="Machado M."/>
            <person name="Brown A."/>
            <person name="McAllister G."/>
            <person name="Perry A."/>
            <person name="Halpin A.L."/>
            <person name="Vavikolanu K."/>
            <person name="Ott S."/>
            <person name="Zhao X."/>
            <person name="Tallon L.J."/>
            <person name="Sadzewicz L."/>
            <person name="Aluvathingal J."/>
            <person name="Nadendla S."/>
            <person name="Voskania-kordi A."/>
            <person name="Simonyan V."/>
            <person name="Patel J."/>
            <person name="Shawar R.M."/>
        </authorList>
    </citation>
    <scope>NUCLEOTIDE SEQUENCE [LARGE SCALE GENOMIC DNA]</scope>
    <source>
        <strain evidence="1 2">AR_0356</strain>
    </source>
</reference>
<evidence type="ECO:0000313" key="2">
    <source>
        <dbReference type="Proteomes" id="UP000238390"/>
    </source>
</evidence>
<dbReference type="Proteomes" id="UP000238390">
    <property type="component" value="Chromosome"/>
</dbReference>
<evidence type="ECO:0000313" key="1">
    <source>
        <dbReference type="EMBL" id="AVK05755.1"/>
    </source>
</evidence>
<protein>
    <submittedName>
        <fullName evidence="1">Uncharacterized protein</fullName>
    </submittedName>
</protein>